<name>A0A6A8ME67_9LACO</name>
<dbReference type="GO" id="GO:0005886">
    <property type="term" value="C:plasma membrane"/>
    <property type="evidence" value="ECO:0007669"/>
    <property type="project" value="TreeGrafter"/>
</dbReference>
<dbReference type="Proteomes" id="UP000438120">
    <property type="component" value="Unassembled WGS sequence"/>
</dbReference>
<comment type="subcellular location">
    <subcellularLocation>
        <location evidence="1">Membrane</location>
        <topology evidence="1">Multi-pass membrane protein</topology>
    </subcellularLocation>
</comment>
<dbReference type="PANTHER" id="PTHR38459:SF5">
    <property type="entry name" value="CELL WALL TEICHOIC ACID GLYCOSYLATION PROTEIN GTCA"/>
    <property type="match status" value="1"/>
</dbReference>
<feature type="domain" description="GtrA/DPMS transmembrane" evidence="7">
    <location>
        <begin position="19"/>
        <end position="136"/>
    </location>
</feature>
<accession>A0A6A8ME67</accession>
<comment type="caution">
    <text evidence="8">The sequence shown here is derived from an EMBL/GenBank/DDBJ whole genome shotgun (WGS) entry which is preliminary data.</text>
</comment>
<evidence type="ECO:0000256" key="3">
    <source>
        <dbReference type="ARBA" id="ARBA00022692"/>
    </source>
</evidence>
<protein>
    <submittedName>
        <fullName evidence="8">GtrA family protein</fullName>
    </submittedName>
</protein>
<dbReference type="InterPro" id="IPR051401">
    <property type="entry name" value="GtrA_CellWall_Glycosyl"/>
</dbReference>
<evidence type="ECO:0000313" key="9">
    <source>
        <dbReference type="Proteomes" id="UP000438120"/>
    </source>
</evidence>
<dbReference type="PANTHER" id="PTHR38459">
    <property type="entry name" value="PROPHAGE BACTOPRENOL-LINKED GLUCOSE TRANSLOCASE HOMOLOG"/>
    <property type="match status" value="1"/>
</dbReference>
<evidence type="ECO:0000256" key="6">
    <source>
        <dbReference type="SAM" id="Phobius"/>
    </source>
</evidence>
<evidence type="ECO:0000256" key="1">
    <source>
        <dbReference type="ARBA" id="ARBA00004141"/>
    </source>
</evidence>
<dbReference type="OrthoDB" id="361483at2"/>
<dbReference type="EMBL" id="VUMX01000012">
    <property type="protein sequence ID" value="MST87087.1"/>
    <property type="molecule type" value="Genomic_DNA"/>
</dbReference>
<keyword evidence="4 6" id="KW-1133">Transmembrane helix</keyword>
<keyword evidence="5 6" id="KW-0472">Membrane</keyword>
<evidence type="ECO:0000256" key="5">
    <source>
        <dbReference type="ARBA" id="ARBA00023136"/>
    </source>
</evidence>
<proteinExistence type="inferred from homology"/>
<evidence type="ECO:0000256" key="4">
    <source>
        <dbReference type="ARBA" id="ARBA00022989"/>
    </source>
</evidence>
<dbReference type="RefSeq" id="WP_154548504.1">
    <property type="nucleotide sequence ID" value="NZ_VUMX01000012.1"/>
</dbReference>
<dbReference type="GO" id="GO:0000271">
    <property type="term" value="P:polysaccharide biosynthetic process"/>
    <property type="evidence" value="ECO:0007669"/>
    <property type="project" value="InterPro"/>
</dbReference>
<keyword evidence="3 6" id="KW-0812">Transmembrane</keyword>
<evidence type="ECO:0000313" key="8">
    <source>
        <dbReference type="EMBL" id="MST87087.1"/>
    </source>
</evidence>
<sequence>MDKQKFNELWNKYKDVIPYVFWGVMTTLVNIASYWLCNSVFKWAIMPSTIIAQFLSIIFAYLTNRKWVFHSQASTFEEYVHEIASFFAARIGTALLDMAIMFIFAKQMHLNSMIIKILANVVVVVVNYVASKCWIFKSKDDKQQ</sequence>
<evidence type="ECO:0000256" key="2">
    <source>
        <dbReference type="ARBA" id="ARBA00009399"/>
    </source>
</evidence>
<organism evidence="8 9">
    <name type="scientific">Lactobacillus porci</name>
    <dbReference type="NCBI Taxonomy" id="2012477"/>
    <lineage>
        <taxon>Bacteria</taxon>
        <taxon>Bacillati</taxon>
        <taxon>Bacillota</taxon>
        <taxon>Bacilli</taxon>
        <taxon>Lactobacillales</taxon>
        <taxon>Lactobacillaceae</taxon>
        <taxon>Lactobacillus</taxon>
    </lineage>
</organism>
<feature type="transmembrane region" description="Helical" evidence="6">
    <location>
        <begin position="43"/>
        <end position="63"/>
    </location>
</feature>
<evidence type="ECO:0000259" key="7">
    <source>
        <dbReference type="Pfam" id="PF04138"/>
    </source>
</evidence>
<gene>
    <name evidence="8" type="ORF">FYJ62_05415</name>
</gene>
<dbReference type="AlphaFoldDB" id="A0A6A8ME67"/>
<dbReference type="InterPro" id="IPR007267">
    <property type="entry name" value="GtrA_DPMS_TM"/>
</dbReference>
<comment type="similarity">
    <text evidence="2">Belongs to the GtrA family.</text>
</comment>
<feature type="transmembrane region" description="Helical" evidence="6">
    <location>
        <begin position="83"/>
        <end position="105"/>
    </location>
</feature>
<keyword evidence="9" id="KW-1185">Reference proteome</keyword>
<reference evidence="8 9" key="1">
    <citation type="submission" date="2019-08" db="EMBL/GenBank/DDBJ databases">
        <title>In-depth cultivation of the pig gut microbiome towards novel bacterial diversity and tailored functional studies.</title>
        <authorList>
            <person name="Wylensek D."/>
            <person name="Hitch T.C.A."/>
            <person name="Clavel T."/>
        </authorList>
    </citation>
    <scope>NUCLEOTIDE SEQUENCE [LARGE SCALE GENOMIC DNA]</scope>
    <source>
        <strain evidence="8 9">Bifido-178-WT-2B</strain>
    </source>
</reference>
<feature type="transmembrane region" description="Helical" evidence="6">
    <location>
        <begin position="16"/>
        <end position="36"/>
    </location>
</feature>
<dbReference type="Pfam" id="PF04138">
    <property type="entry name" value="GtrA_DPMS_TM"/>
    <property type="match status" value="1"/>
</dbReference>
<feature type="transmembrane region" description="Helical" evidence="6">
    <location>
        <begin position="117"/>
        <end position="137"/>
    </location>
</feature>